<dbReference type="PANTHER" id="PTHR10146:SF14">
    <property type="entry name" value="PYRIDOXAL PHOSPHATE HOMEOSTASIS PROTEIN"/>
    <property type="match status" value="1"/>
</dbReference>
<evidence type="ECO:0000256" key="3">
    <source>
        <dbReference type="RuleBase" id="RU004514"/>
    </source>
</evidence>
<dbReference type="RefSeq" id="WP_268073218.1">
    <property type="nucleotide sequence ID" value="NZ_CP109965.1"/>
</dbReference>
<evidence type="ECO:0000313" key="5">
    <source>
        <dbReference type="EMBL" id="WAJ69062.1"/>
    </source>
</evidence>
<proteinExistence type="inferred from homology"/>
<dbReference type="PROSITE" id="PS01211">
    <property type="entry name" value="UPF0001"/>
    <property type="match status" value="1"/>
</dbReference>
<dbReference type="SUPFAM" id="SSF51419">
    <property type="entry name" value="PLP-binding barrel"/>
    <property type="match status" value="1"/>
</dbReference>
<evidence type="ECO:0000256" key="2">
    <source>
        <dbReference type="HAMAP-Rule" id="MF_02087"/>
    </source>
</evidence>
<dbReference type="Pfam" id="PF01168">
    <property type="entry name" value="Ala_racemase_N"/>
    <property type="match status" value="1"/>
</dbReference>
<name>A0ABY7AIJ2_9ALTE</name>
<dbReference type="EMBL" id="CP109965">
    <property type="protein sequence ID" value="WAJ69062.1"/>
    <property type="molecule type" value="Genomic_DNA"/>
</dbReference>
<evidence type="ECO:0000313" key="6">
    <source>
        <dbReference type="Proteomes" id="UP001163726"/>
    </source>
</evidence>
<keyword evidence="6" id="KW-1185">Reference proteome</keyword>
<dbReference type="Gene3D" id="3.20.20.10">
    <property type="entry name" value="Alanine racemase"/>
    <property type="match status" value="1"/>
</dbReference>
<comment type="function">
    <text evidence="2">Pyridoxal 5'-phosphate (PLP)-binding protein, which is involved in PLP homeostasis.</text>
</comment>
<feature type="modified residue" description="N6-(pyridoxal phosphate)lysine" evidence="2">
    <location>
        <position position="33"/>
    </location>
</feature>
<reference evidence="5" key="1">
    <citation type="submission" date="2022-10" db="EMBL/GenBank/DDBJ databases">
        <title>Catenovulum adriacola sp. nov. isolated in the Harbour of Susak.</title>
        <authorList>
            <person name="Schoch T."/>
            <person name="Reich S.J."/>
            <person name="Stoeferle S."/>
            <person name="Flaiz M."/>
            <person name="Kazda M."/>
            <person name="Riedel C.U."/>
            <person name="Duerre P."/>
        </authorList>
    </citation>
    <scope>NUCLEOTIDE SEQUENCE</scope>
    <source>
        <strain evidence="5">TS8</strain>
    </source>
</reference>
<dbReference type="InterPro" id="IPR029066">
    <property type="entry name" value="PLP-binding_barrel"/>
</dbReference>
<dbReference type="CDD" id="cd06824">
    <property type="entry name" value="PLPDE_III_Yggs_like"/>
    <property type="match status" value="1"/>
</dbReference>
<dbReference type="PANTHER" id="PTHR10146">
    <property type="entry name" value="PROLINE SYNTHETASE CO-TRANSCRIBED BACTERIAL HOMOLOG PROTEIN"/>
    <property type="match status" value="1"/>
</dbReference>
<gene>
    <name evidence="5" type="ORF">OLW01_07605</name>
</gene>
<organism evidence="5 6">
    <name type="scientific">Catenovulum adriaticum</name>
    <dbReference type="NCBI Taxonomy" id="2984846"/>
    <lineage>
        <taxon>Bacteria</taxon>
        <taxon>Pseudomonadati</taxon>
        <taxon>Pseudomonadota</taxon>
        <taxon>Gammaproteobacteria</taxon>
        <taxon>Alteromonadales</taxon>
        <taxon>Alteromonadaceae</taxon>
        <taxon>Catenovulum</taxon>
    </lineage>
</organism>
<comment type="similarity">
    <text evidence="2 3">Belongs to the pyridoxal phosphate-binding protein YggS/PROSC family.</text>
</comment>
<dbReference type="Proteomes" id="UP001163726">
    <property type="component" value="Chromosome"/>
</dbReference>
<evidence type="ECO:0000256" key="1">
    <source>
        <dbReference type="ARBA" id="ARBA00022898"/>
    </source>
</evidence>
<dbReference type="InterPro" id="IPR011078">
    <property type="entry name" value="PyrdxlP_homeostasis"/>
</dbReference>
<dbReference type="PIRSF" id="PIRSF004848">
    <property type="entry name" value="YBL036c_PLPDEIII"/>
    <property type="match status" value="1"/>
</dbReference>
<accession>A0ABY7AIJ2</accession>
<sequence length="238" mass="27028">MSEITHNLQTIKAQIEQFNAQTPQQTQLLAVSKTKPLSAVIEAYAAGQRLFGENYVQEAVEKIQQLNNQSQYDTRYDEIEWHFIGPIQSNKTKLIAEHFDWVQSVDRLKVAQRLNDQRPDASAKLNVCLQINISEEDNKSGANKTQMFELAKLVSQLPNLTLRGIMCIPQKTADQTLQKRQLQQMQQLFLSLKAQYPNVDTLSMGMTNDMQLAIENGSTMVRIGTAIFGERATKRATR</sequence>
<keyword evidence="1 2" id="KW-0663">Pyridoxal phosphate</keyword>
<dbReference type="HAMAP" id="MF_02087">
    <property type="entry name" value="PLP_homeostasis"/>
    <property type="match status" value="1"/>
</dbReference>
<feature type="domain" description="Alanine racemase N-terminal" evidence="4">
    <location>
        <begin position="7"/>
        <end position="231"/>
    </location>
</feature>
<protein>
    <recommendedName>
        <fullName evidence="2">Pyridoxal phosphate homeostasis protein</fullName>
        <shortName evidence="2">PLP homeostasis protein</shortName>
    </recommendedName>
</protein>
<dbReference type="NCBIfam" id="TIGR00044">
    <property type="entry name" value="YggS family pyridoxal phosphate-dependent enzyme"/>
    <property type="match status" value="1"/>
</dbReference>
<evidence type="ECO:0000259" key="4">
    <source>
        <dbReference type="Pfam" id="PF01168"/>
    </source>
</evidence>
<dbReference type="InterPro" id="IPR001608">
    <property type="entry name" value="Ala_racemase_N"/>
</dbReference>